<evidence type="ECO:0000313" key="1">
    <source>
        <dbReference type="EMBL" id="GFQ79536.1"/>
    </source>
</evidence>
<keyword evidence="2" id="KW-1185">Reference proteome</keyword>
<evidence type="ECO:0000313" key="2">
    <source>
        <dbReference type="Proteomes" id="UP000887116"/>
    </source>
</evidence>
<protein>
    <submittedName>
        <fullName evidence="1">Uncharacterized protein</fullName>
    </submittedName>
</protein>
<dbReference type="EMBL" id="BMAO01012189">
    <property type="protein sequence ID" value="GFQ79536.1"/>
    <property type="molecule type" value="Genomic_DNA"/>
</dbReference>
<organism evidence="1 2">
    <name type="scientific">Trichonephila clavata</name>
    <name type="common">Joro spider</name>
    <name type="synonym">Nephila clavata</name>
    <dbReference type="NCBI Taxonomy" id="2740835"/>
    <lineage>
        <taxon>Eukaryota</taxon>
        <taxon>Metazoa</taxon>
        <taxon>Ecdysozoa</taxon>
        <taxon>Arthropoda</taxon>
        <taxon>Chelicerata</taxon>
        <taxon>Arachnida</taxon>
        <taxon>Araneae</taxon>
        <taxon>Araneomorphae</taxon>
        <taxon>Entelegynae</taxon>
        <taxon>Araneoidea</taxon>
        <taxon>Nephilidae</taxon>
        <taxon>Trichonephila</taxon>
    </lineage>
</organism>
<gene>
    <name evidence="1" type="ORF">TNCT_137161</name>
</gene>
<comment type="caution">
    <text evidence="1">The sequence shown here is derived from an EMBL/GenBank/DDBJ whole genome shotgun (WGS) entry which is preliminary data.</text>
</comment>
<dbReference type="AlphaFoldDB" id="A0A8X6KP48"/>
<dbReference type="OrthoDB" id="10534131at2759"/>
<name>A0A8X6KP48_TRICU</name>
<proteinExistence type="predicted"/>
<dbReference type="Proteomes" id="UP000887116">
    <property type="component" value="Unassembled WGS sequence"/>
</dbReference>
<sequence>MNYDLGDLPNEGFFKWMEVWFGICSVGSLSAVNGSQPNAIGVQLQVYVQSPYRRYETWQPTNLRTGHSLVVPTIHALLTLDAVAGAECPSWNLCCITIRMLHCSITSLNVFSASTGIYIVRGLFHFTF</sequence>
<reference evidence="1" key="1">
    <citation type="submission" date="2020-07" db="EMBL/GenBank/DDBJ databases">
        <title>Multicomponent nature underlies the extraordinary mechanical properties of spider dragline silk.</title>
        <authorList>
            <person name="Kono N."/>
            <person name="Nakamura H."/>
            <person name="Mori M."/>
            <person name="Yoshida Y."/>
            <person name="Ohtoshi R."/>
            <person name="Malay A.D."/>
            <person name="Moran D.A.P."/>
            <person name="Tomita M."/>
            <person name="Numata K."/>
            <person name="Arakawa K."/>
        </authorList>
    </citation>
    <scope>NUCLEOTIDE SEQUENCE</scope>
</reference>
<accession>A0A8X6KP48</accession>